<name>A0A9Q1MQ68_9SOLA</name>
<evidence type="ECO:0000256" key="5">
    <source>
        <dbReference type="ARBA" id="ARBA00022833"/>
    </source>
</evidence>
<proteinExistence type="predicted"/>
<dbReference type="PANTHER" id="PTHR47168:SF1">
    <property type="entry name" value="OS02G0798600 PROTEIN"/>
    <property type="match status" value="1"/>
</dbReference>
<feature type="region of interest" description="Disordered" evidence="8">
    <location>
        <begin position="42"/>
        <end position="62"/>
    </location>
</feature>
<evidence type="ECO:0000256" key="1">
    <source>
        <dbReference type="ARBA" id="ARBA00004167"/>
    </source>
</evidence>
<dbReference type="GO" id="GO:0008270">
    <property type="term" value="F:zinc ion binding"/>
    <property type="evidence" value="ECO:0007669"/>
    <property type="project" value="UniProtKB-KW"/>
</dbReference>
<keyword evidence="7" id="KW-0472">Membrane</keyword>
<dbReference type="PANTHER" id="PTHR47168">
    <property type="entry name" value="RING ZINC FINGER DOMAIN SUPERFAMILY PROTEIN-RELATED"/>
    <property type="match status" value="1"/>
</dbReference>
<protein>
    <submittedName>
        <fullName evidence="9">Uncharacterized protein</fullName>
    </submittedName>
</protein>
<evidence type="ECO:0000313" key="9">
    <source>
        <dbReference type="EMBL" id="KAJ8565757.1"/>
    </source>
</evidence>
<keyword evidence="4" id="KW-0863">Zinc-finger</keyword>
<keyword evidence="10" id="KW-1185">Reference proteome</keyword>
<comment type="caution">
    <text evidence="9">The sequence shown here is derived from an EMBL/GenBank/DDBJ whole genome shotgun (WGS) entry which is preliminary data.</text>
</comment>
<dbReference type="GO" id="GO:0016020">
    <property type="term" value="C:membrane"/>
    <property type="evidence" value="ECO:0007669"/>
    <property type="project" value="UniProtKB-SubCell"/>
</dbReference>
<keyword evidence="2" id="KW-0812">Transmembrane</keyword>
<accession>A0A9Q1MQ68</accession>
<dbReference type="Proteomes" id="UP001152561">
    <property type="component" value="Unassembled WGS sequence"/>
</dbReference>
<sequence>MTKRVTLTQLEDYPQNLLGSSVENQSLVGDFSRNSVAESSSIFSSEVGHATEPETGSSSESTSGLIQDAFVEYNLIYAEVKINGTCLSYDKHSVCDQARGVLNL</sequence>
<gene>
    <name evidence="9" type="ORF">K7X08_008333</name>
</gene>
<evidence type="ECO:0000256" key="8">
    <source>
        <dbReference type="SAM" id="MobiDB-lite"/>
    </source>
</evidence>
<keyword evidence="5" id="KW-0862">Zinc</keyword>
<keyword evidence="6" id="KW-1133">Transmembrane helix</keyword>
<dbReference type="InterPro" id="IPR051653">
    <property type="entry name" value="E3_ligase_sorting_rcpt"/>
</dbReference>
<evidence type="ECO:0000256" key="7">
    <source>
        <dbReference type="ARBA" id="ARBA00023136"/>
    </source>
</evidence>
<dbReference type="AlphaFoldDB" id="A0A9Q1MQ68"/>
<evidence type="ECO:0000313" key="10">
    <source>
        <dbReference type="Proteomes" id="UP001152561"/>
    </source>
</evidence>
<organism evidence="9 10">
    <name type="scientific">Anisodus acutangulus</name>
    <dbReference type="NCBI Taxonomy" id="402998"/>
    <lineage>
        <taxon>Eukaryota</taxon>
        <taxon>Viridiplantae</taxon>
        <taxon>Streptophyta</taxon>
        <taxon>Embryophyta</taxon>
        <taxon>Tracheophyta</taxon>
        <taxon>Spermatophyta</taxon>
        <taxon>Magnoliopsida</taxon>
        <taxon>eudicotyledons</taxon>
        <taxon>Gunneridae</taxon>
        <taxon>Pentapetalae</taxon>
        <taxon>asterids</taxon>
        <taxon>lamiids</taxon>
        <taxon>Solanales</taxon>
        <taxon>Solanaceae</taxon>
        <taxon>Solanoideae</taxon>
        <taxon>Hyoscyameae</taxon>
        <taxon>Anisodus</taxon>
    </lineage>
</organism>
<comment type="subcellular location">
    <subcellularLocation>
        <location evidence="1">Membrane</location>
        <topology evidence="1">Single-pass membrane protein</topology>
    </subcellularLocation>
</comment>
<dbReference type="EMBL" id="JAJAGQ010000004">
    <property type="protein sequence ID" value="KAJ8565757.1"/>
    <property type="molecule type" value="Genomic_DNA"/>
</dbReference>
<evidence type="ECO:0000256" key="3">
    <source>
        <dbReference type="ARBA" id="ARBA00022723"/>
    </source>
</evidence>
<reference evidence="10" key="1">
    <citation type="journal article" date="2023" name="Proc. Natl. Acad. Sci. U.S.A.">
        <title>Genomic and structural basis for evolution of tropane alkaloid biosynthesis.</title>
        <authorList>
            <person name="Wanga Y.-J."/>
            <person name="Taina T."/>
            <person name="Yua J.-Y."/>
            <person name="Lia J."/>
            <person name="Xua B."/>
            <person name="Chenc J."/>
            <person name="D'Auriad J.C."/>
            <person name="Huanga J.-P."/>
            <person name="Huanga S.-X."/>
        </authorList>
    </citation>
    <scope>NUCLEOTIDE SEQUENCE [LARGE SCALE GENOMIC DNA]</scope>
    <source>
        <strain evidence="10">cv. KIB-2019</strain>
    </source>
</reference>
<evidence type="ECO:0000256" key="6">
    <source>
        <dbReference type="ARBA" id="ARBA00022989"/>
    </source>
</evidence>
<evidence type="ECO:0000256" key="2">
    <source>
        <dbReference type="ARBA" id="ARBA00022692"/>
    </source>
</evidence>
<keyword evidence="3" id="KW-0479">Metal-binding</keyword>
<evidence type="ECO:0000256" key="4">
    <source>
        <dbReference type="ARBA" id="ARBA00022771"/>
    </source>
</evidence>